<dbReference type="AlphaFoldDB" id="A0A0C3C847"/>
<keyword evidence="2" id="KW-1185">Reference proteome</keyword>
<dbReference type="EMBL" id="KN832983">
    <property type="protein sequence ID" value="KIM85867.1"/>
    <property type="molecule type" value="Genomic_DNA"/>
</dbReference>
<dbReference type="InParanoid" id="A0A0C3C847"/>
<proteinExistence type="predicted"/>
<organism evidence="1 2">
    <name type="scientific">Piloderma croceum (strain F 1598)</name>
    <dbReference type="NCBI Taxonomy" id="765440"/>
    <lineage>
        <taxon>Eukaryota</taxon>
        <taxon>Fungi</taxon>
        <taxon>Dikarya</taxon>
        <taxon>Basidiomycota</taxon>
        <taxon>Agaricomycotina</taxon>
        <taxon>Agaricomycetes</taxon>
        <taxon>Agaricomycetidae</taxon>
        <taxon>Atheliales</taxon>
        <taxon>Atheliaceae</taxon>
        <taxon>Piloderma</taxon>
    </lineage>
</organism>
<evidence type="ECO:0000313" key="2">
    <source>
        <dbReference type="Proteomes" id="UP000054166"/>
    </source>
</evidence>
<accession>A0A0C3C847</accession>
<gene>
    <name evidence="1" type="ORF">PILCRDRAFT_86634</name>
</gene>
<protein>
    <submittedName>
        <fullName evidence="1">Uncharacterized protein</fullName>
    </submittedName>
</protein>
<sequence length="216" mass="24412">MTGFALLSGDYGLPCFYSQIVAPILDCKDHTHQNYHYHFDVMQECCTALAKKLDNDSKIQKGKGKAKNIIGEGPADATFFTQMPKKYRHLMCEFYGVPDDSSDPGDVKNQGPHCLYTPYHQMSLSANTKGLILKGPPVGDYCYTPSTPASLTLIREQQYQDFCKKQILIAENLHDHNVLAIWDKLWRLILQDLPHLDPPRKCCVLCVHGNPKAQWA</sequence>
<dbReference type="Proteomes" id="UP000054166">
    <property type="component" value="Unassembled WGS sequence"/>
</dbReference>
<name>A0A0C3C847_PILCF</name>
<evidence type="ECO:0000313" key="1">
    <source>
        <dbReference type="EMBL" id="KIM85867.1"/>
    </source>
</evidence>
<dbReference type="HOGENOM" id="CLU_1278039_0_0_1"/>
<reference evidence="2" key="2">
    <citation type="submission" date="2015-01" db="EMBL/GenBank/DDBJ databases">
        <title>Evolutionary Origins and Diversification of the Mycorrhizal Mutualists.</title>
        <authorList>
            <consortium name="DOE Joint Genome Institute"/>
            <consortium name="Mycorrhizal Genomics Consortium"/>
            <person name="Kohler A."/>
            <person name="Kuo A."/>
            <person name="Nagy L.G."/>
            <person name="Floudas D."/>
            <person name="Copeland A."/>
            <person name="Barry K.W."/>
            <person name="Cichocki N."/>
            <person name="Veneault-Fourrey C."/>
            <person name="LaButti K."/>
            <person name="Lindquist E.A."/>
            <person name="Lipzen A."/>
            <person name="Lundell T."/>
            <person name="Morin E."/>
            <person name="Murat C."/>
            <person name="Riley R."/>
            <person name="Ohm R."/>
            <person name="Sun H."/>
            <person name="Tunlid A."/>
            <person name="Henrissat B."/>
            <person name="Grigoriev I.V."/>
            <person name="Hibbett D.S."/>
            <person name="Martin F."/>
        </authorList>
    </citation>
    <scope>NUCLEOTIDE SEQUENCE [LARGE SCALE GENOMIC DNA]</scope>
    <source>
        <strain evidence="2">F 1598</strain>
    </source>
</reference>
<reference evidence="1 2" key="1">
    <citation type="submission" date="2014-04" db="EMBL/GenBank/DDBJ databases">
        <authorList>
            <consortium name="DOE Joint Genome Institute"/>
            <person name="Kuo A."/>
            <person name="Tarkka M."/>
            <person name="Buscot F."/>
            <person name="Kohler A."/>
            <person name="Nagy L.G."/>
            <person name="Floudas D."/>
            <person name="Copeland A."/>
            <person name="Barry K.W."/>
            <person name="Cichocki N."/>
            <person name="Veneault-Fourrey C."/>
            <person name="LaButti K."/>
            <person name="Lindquist E.A."/>
            <person name="Lipzen A."/>
            <person name="Lundell T."/>
            <person name="Morin E."/>
            <person name="Murat C."/>
            <person name="Sun H."/>
            <person name="Tunlid A."/>
            <person name="Henrissat B."/>
            <person name="Grigoriev I.V."/>
            <person name="Hibbett D.S."/>
            <person name="Martin F."/>
            <person name="Nordberg H.P."/>
            <person name="Cantor M.N."/>
            <person name="Hua S.X."/>
        </authorList>
    </citation>
    <scope>NUCLEOTIDE SEQUENCE [LARGE SCALE GENOMIC DNA]</scope>
    <source>
        <strain evidence="1 2">F 1598</strain>
    </source>
</reference>